<feature type="region of interest" description="Disordered" evidence="1">
    <location>
        <begin position="135"/>
        <end position="163"/>
    </location>
</feature>
<evidence type="ECO:0000313" key="2">
    <source>
        <dbReference type="EMBL" id="CCH45024.1"/>
    </source>
</evidence>
<proteinExistence type="predicted"/>
<feature type="region of interest" description="Disordered" evidence="1">
    <location>
        <begin position="172"/>
        <end position="191"/>
    </location>
</feature>
<dbReference type="Proteomes" id="UP000009328">
    <property type="component" value="Unassembled WGS sequence"/>
</dbReference>
<dbReference type="InterPro" id="IPR012985">
    <property type="entry name" value="Peptidase_S64_Ssy5"/>
</dbReference>
<feature type="region of interest" description="Disordered" evidence="1">
    <location>
        <begin position="1"/>
        <end position="117"/>
    </location>
</feature>
<accession>K0KUB3</accession>
<feature type="compositionally biased region" description="Low complexity" evidence="1">
    <location>
        <begin position="178"/>
        <end position="190"/>
    </location>
</feature>
<dbReference type="eggNOG" id="ENOG502QR0D">
    <property type="taxonomic scope" value="Eukaryota"/>
</dbReference>
<evidence type="ECO:0000313" key="3">
    <source>
        <dbReference type="Proteomes" id="UP000009328"/>
    </source>
</evidence>
<dbReference type="InParanoid" id="K0KUB3"/>
<reference evidence="2 3" key="1">
    <citation type="journal article" date="2012" name="Eukaryot. Cell">
        <title>Draft genome sequence of Wickerhamomyces ciferrii NRRL Y-1031 F-60-10.</title>
        <authorList>
            <person name="Schneider J."/>
            <person name="Andrea H."/>
            <person name="Blom J."/>
            <person name="Jaenicke S."/>
            <person name="Ruckert C."/>
            <person name="Schorsch C."/>
            <person name="Szczepanowski R."/>
            <person name="Farwick M."/>
            <person name="Goesmann A."/>
            <person name="Puhler A."/>
            <person name="Schaffer S."/>
            <person name="Tauch A."/>
            <person name="Kohler T."/>
            <person name="Brinkrolf K."/>
        </authorList>
    </citation>
    <scope>NUCLEOTIDE SEQUENCE [LARGE SCALE GENOMIC DNA]</scope>
    <source>
        <strain evidence="3">ATCC 14091 / BCRC 22168 / CBS 111 / JCM 3599 / NBRC 0793 / NRRL Y-1031 F-60-10</strain>
    </source>
</reference>
<feature type="compositionally biased region" description="Polar residues" evidence="1">
    <location>
        <begin position="138"/>
        <end position="152"/>
    </location>
</feature>
<evidence type="ECO:0008006" key="4">
    <source>
        <dbReference type="Google" id="ProtNLM"/>
    </source>
</evidence>
<dbReference type="EMBL" id="CAIF01000178">
    <property type="protein sequence ID" value="CCH45024.1"/>
    <property type="molecule type" value="Genomic_DNA"/>
</dbReference>
<protein>
    <recommendedName>
        <fullName evidence="4">SPS-sensor serine protease component SSY5</fullName>
    </recommendedName>
</protein>
<feature type="compositionally biased region" description="Polar residues" evidence="1">
    <location>
        <begin position="71"/>
        <end position="96"/>
    </location>
</feature>
<evidence type="ECO:0000256" key="1">
    <source>
        <dbReference type="SAM" id="MobiDB-lite"/>
    </source>
</evidence>
<dbReference type="FunCoup" id="K0KUB3">
    <property type="interactions" value="23"/>
</dbReference>
<feature type="compositionally biased region" description="Basic and acidic residues" evidence="1">
    <location>
        <begin position="20"/>
        <end position="29"/>
    </location>
</feature>
<keyword evidence="3" id="KW-1185">Reference proteome</keyword>
<gene>
    <name evidence="2" type="ORF">BN7_4603</name>
</gene>
<dbReference type="InterPro" id="IPR009003">
    <property type="entry name" value="Peptidase_S1_PA"/>
</dbReference>
<dbReference type="HOGENOM" id="CLU_012881_1_0_1"/>
<dbReference type="SUPFAM" id="SSF50494">
    <property type="entry name" value="Trypsin-like serine proteases"/>
    <property type="match status" value="1"/>
</dbReference>
<dbReference type="AlphaFoldDB" id="K0KUB3"/>
<name>K0KUB3_WICCF</name>
<organism evidence="2 3">
    <name type="scientific">Wickerhamomyces ciferrii (strain ATCC 14091 / BCRC 22168 / CBS 111 / JCM 3599 / NBRC 0793 / NRRL Y-1031 F-60-10)</name>
    <name type="common">Yeast</name>
    <name type="synonym">Pichia ciferrii</name>
    <dbReference type="NCBI Taxonomy" id="1206466"/>
    <lineage>
        <taxon>Eukaryota</taxon>
        <taxon>Fungi</taxon>
        <taxon>Dikarya</taxon>
        <taxon>Ascomycota</taxon>
        <taxon>Saccharomycotina</taxon>
        <taxon>Saccharomycetes</taxon>
        <taxon>Phaffomycetales</taxon>
        <taxon>Wickerhamomycetaceae</taxon>
        <taxon>Wickerhamomyces</taxon>
    </lineage>
</organism>
<comment type="caution">
    <text evidence="2">The sequence shown here is derived from an EMBL/GenBank/DDBJ whole genome shotgun (WGS) entry which is preliminary data.</text>
</comment>
<sequence length="718" mass="80256">MKRIFGIKKNDSNMSNESVDETRKSKEVGDDASDALPVEIPIDMSIDNSGPSLKGKEQESSEEDDPVESLLPSSYNRSSLFSRDQNTFQTLSTNPTSSSSGGGGSQGQGKQSNVIKIDNIGKPLRVLSTDRYNELSRVGTSTSQHSTNSSIPSSFNRRRRSDNDYNLSSGQVIPLPMNPGSNVNNQSSSSGGTGGLNILTQEIVSKELSILNENLLGLIDQLNQNVINISKATISIVEFLDDFLPFTNVSNQFNITTENNEQLRNIIKIILQLYDNYLRFEVYINSKNLLIKSFIEFLSRLQFKFPFNLFETIPFMKNFAITDEIELPNKFKIQQIMETISQSSSNIISDQEGSFIAPIMRGLTPKTSILAIMFGFPDPQQDHYEIINALFQSFPDVHFFLKKDYIKPCGITPKPSSSKFKPPFKTLSNKKKPEISLSISSENSIKTTGTLGGFIEPIFHSNTDKSLLKYKGSKFGITCAHVLLNESQDYPNVNVPSSVLVHAYMSALRDERDKYPENCMEYVSYNEELKKSENFSMDLGQVVWGERVLMPSSKKISDLSIIKCNSGLKCENILGDDLDYYNPSLKFKNLQIKKKIKTIDFNKHSKIFKMGASTKYTQGEINGIKLVYWLDGSLQTSEFVVNSENSNSNSNNSPIFANSGDSGSLILNNLYGEIGLGVIGMLHSFDGELKQFGLFTPVDDILDRLNQVTGIEWDFIYS</sequence>
<dbReference type="Pfam" id="PF08192">
    <property type="entry name" value="Peptidase_S64"/>
    <property type="match status" value="1"/>
</dbReference>
<dbReference type="STRING" id="1206466.K0KUB3"/>